<dbReference type="EMBL" id="JBAMMX010000028">
    <property type="protein sequence ID" value="KAK6911408.1"/>
    <property type="molecule type" value="Genomic_DNA"/>
</dbReference>
<evidence type="ECO:0000256" key="1">
    <source>
        <dbReference type="ARBA" id="ARBA00022860"/>
    </source>
</evidence>
<dbReference type="Proteomes" id="UP001370490">
    <property type="component" value="Unassembled WGS sequence"/>
</dbReference>
<dbReference type="CDD" id="cd23767">
    <property type="entry name" value="IQCD"/>
    <property type="match status" value="1"/>
</dbReference>
<evidence type="ECO:0000256" key="2">
    <source>
        <dbReference type="ARBA" id="ARBA00024341"/>
    </source>
</evidence>
<comment type="caution">
    <text evidence="5">The sequence shown here is derived from an EMBL/GenBank/DDBJ whole genome shotgun (WGS) entry which is preliminary data.</text>
</comment>
<comment type="function">
    <text evidence="3">May be involved in cooperative interactions with calmodulins or calmodulin-like proteins. Recruits calmodulin proteins to microtubules, thus being a potential scaffold in cellular signaling and trafficking. May associate with nucleic acids and regulate gene expression at the transcriptional or post-transcriptional level.</text>
</comment>
<evidence type="ECO:0000313" key="6">
    <source>
        <dbReference type="Proteomes" id="UP001370490"/>
    </source>
</evidence>
<dbReference type="InterPro" id="IPR027417">
    <property type="entry name" value="P-loop_NTPase"/>
</dbReference>
<evidence type="ECO:0000313" key="5">
    <source>
        <dbReference type="EMBL" id="KAK6911408.1"/>
    </source>
</evidence>
<proteinExistence type="inferred from homology"/>
<comment type="similarity">
    <text evidence="2">Belongs to the IQD family.</text>
</comment>
<organism evidence="5 6">
    <name type="scientific">Dillenia turbinata</name>
    <dbReference type="NCBI Taxonomy" id="194707"/>
    <lineage>
        <taxon>Eukaryota</taxon>
        <taxon>Viridiplantae</taxon>
        <taxon>Streptophyta</taxon>
        <taxon>Embryophyta</taxon>
        <taxon>Tracheophyta</taxon>
        <taxon>Spermatophyta</taxon>
        <taxon>Magnoliopsida</taxon>
        <taxon>eudicotyledons</taxon>
        <taxon>Gunneridae</taxon>
        <taxon>Pentapetalae</taxon>
        <taxon>Dilleniales</taxon>
        <taxon>Dilleniaceae</taxon>
        <taxon>Dillenia</taxon>
    </lineage>
</organism>
<dbReference type="PROSITE" id="PS50096">
    <property type="entry name" value="IQ"/>
    <property type="match status" value="2"/>
</dbReference>
<dbReference type="PANTHER" id="PTHR32295">
    <property type="entry name" value="IQ-DOMAIN 5-RELATED"/>
    <property type="match status" value="1"/>
</dbReference>
<reference evidence="5 6" key="1">
    <citation type="submission" date="2023-12" db="EMBL/GenBank/DDBJ databases">
        <title>A high-quality genome assembly for Dillenia turbinata (Dilleniales).</title>
        <authorList>
            <person name="Chanderbali A."/>
        </authorList>
    </citation>
    <scope>NUCLEOTIDE SEQUENCE [LARGE SCALE GENOMIC DNA]</scope>
    <source>
        <strain evidence="5">LSX21</strain>
        <tissue evidence="5">Leaf</tissue>
    </source>
</reference>
<evidence type="ECO:0000256" key="4">
    <source>
        <dbReference type="SAM" id="MobiDB-lite"/>
    </source>
</evidence>
<dbReference type="SMART" id="SM00015">
    <property type="entry name" value="IQ"/>
    <property type="match status" value="2"/>
</dbReference>
<gene>
    <name evidence="5" type="ORF">RJ641_023501</name>
</gene>
<dbReference type="PANTHER" id="PTHR32295:SF216">
    <property type="entry name" value="PROTEIN IQ-DOMAIN 3"/>
    <property type="match status" value="1"/>
</dbReference>
<dbReference type="AlphaFoldDB" id="A0AAN8U738"/>
<feature type="region of interest" description="Disordered" evidence="4">
    <location>
        <begin position="49"/>
        <end position="74"/>
    </location>
</feature>
<dbReference type="Pfam" id="PF00612">
    <property type="entry name" value="IQ"/>
    <property type="match status" value="2"/>
</dbReference>
<keyword evidence="6" id="KW-1185">Reference proteome</keyword>
<dbReference type="InterPro" id="IPR000048">
    <property type="entry name" value="IQ_motif_EF-hand-BS"/>
</dbReference>
<keyword evidence="1" id="KW-0112">Calmodulin-binding</keyword>
<dbReference type="GO" id="GO:0005516">
    <property type="term" value="F:calmodulin binding"/>
    <property type="evidence" value="ECO:0007669"/>
    <property type="project" value="UniProtKB-KW"/>
</dbReference>
<evidence type="ECO:0000256" key="3">
    <source>
        <dbReference type="ARBA" id="ARBA00045534"/>
    </source>
</evidence>
<sequence>MGKASKWITSFLLGKKETDKKKEDTNSDNTRTSTAIVARAPKRRWSFGRSANKQVHHRRTRSTSFSSNTLAKHESEKSNYDKAIVILPNANVKQTTILMQKVKAREAEVAAIKIQAVFRAYLARKALHALRGLVKLQALIRGYLVRKQATATFRCMHSLMSIQVRTRVLRIQMAEEAETLAKRQWIHRRSTEGNQHNQVYNVSFH</sequence>
<protein>
    <submittedName>
        <fullName evidence="5">IQ motif, EF-hand binding site</fullName>
    </submittedName>
</protein>
<dbReference type="Gene3D" id="1.20.5.190">
    <property type="match status" value="1"/>
</dbReference>
<name>A0AAN8U738_9MAGN</name>
<accession>A0AAN8U738</accession>
<dbReference type="SUPFAM" id="SSF52540">
    <property type="entry name" value="P-loop containing nucleoside triphosphate hydrolases"/>
    <property type="match status" value="1"/>
</dbReference>